<evidence type="ECO:0000256" key="1">
    <source>
        <dbReference type="ARBA" id="ARBA00022553"/>
    </source>
</evidence>
<dbReference type="AlphaFoldDB" id="A0AA51RWW3"/>
<gene>
    <name evidence="5" type="ORF">Q9312_09260</name>
</gene>
<keyword evidence="3" id="KW-1133">Transmembrane helix</keyword>
<evidence type="ECO:0000313" key="5">
    <source>
        <dbReference type="EMBL" id="WMS89087.1"/>
    </source>
</evidence>
<reference evidence="5 6" key="1">
    <citation type="submission" date="2023-08" db="EMBL/GenBank/DDBJ databases">
        <title>Pleionea litopenaei sp. nov., isolated from stomach of juvenile Litopenaeus vannamei.</title>
        <authorList>
            <person name="Rho A.M."/>
            <person name="Hwang C.Y."/>
        </authorList>
    </citation>
    <scope>NUCLEOTIDE SEQUENCE [LARGE SCALE GENOMIC DNA]</scope>
    <source>
        <strain evidence="5 6">HL-JVS1</strain>
    </source>
</reference>
<protein>
    <submittedName>
        <fullName evidence="5">Response regulator</fullName>
    </submittedName>
</protein>
<accession>A0AA51RWW3</accession>
<dbReference type="Gene3D" id="3.40.50.2300">
    <property type="match status" value="1"/>
</dbReference>
<proteinExistence type="predicted"/>
<dbReference type="InterPro" id="IPR001789">
    <property type="entry name" value="Sig_transdc_resp-reg_receiver"/>
</dbReference>
<evidence type="ECO:0000256" key="2">
    <source>
        <dbReference type="PROSITE-ProRule" id="PRU00169"/>
    </source>
</evidence>
<keyword evidence="3" id="KW-0812">Transmembrane</keyword>
<keyword evidence="1 2" id="KW-0597">Phosphoprotein</keyword>
<organism evidence="5 6">
    <name type="scientific">Pleionea litopenaei</name>
    <dbReference type="NCBI Taxonomy" id="3070815"/>
    <lineage>
        <taxon>Bacteria</taxon>
        <taxon>Pseudomonadati</taxon>
        <taxon>Pseudomonadota</taxon>
        <taxon>Gammaproteobacteria</taxon>
        <taxon>Oceanospirillales</taxon>
        <taxon>Pleioneaceae</taxon>
        <taxon>Pleionea</taxon>
    </lineage>
</organism>
<evidence type="ECO:0000256" key="3">
    <source>
        <dbReference type="SAM" id="Phobius"/>
    </source>
</evidence>
<evidence type="ECO:0000259" key="4">
    <source>
        <dbReference type="PROSITE" id="PS50110"/>
    </source>
</evidence>
<feature type="domain" description="Response regulatory" evidence="4">
    <location>
        <begin position="5"/>
        <end position="121"/>
    </location>
</feature>
<dbReference type="EMBL" id="CP133548">
    <property type="protein sequence ID" value="WMS89087.1"/>
    <property type="molecule type" value="Genomic_DNA"/>
</dbReference>
<dbReference type="RefSeq" id="WP_309204332.1">
    <property type="nucleotide sequence ID" value="NZ_CP133548.1"/>
</dbReference>
<name>A0AA51RWW3_9GAMM</name>
<keyword evidence="3" id="KW-0472">Membrane</keyword>
<keyword evidence="6" id="KW-1185">Reference proteome</keyword>
<dbReference type="Proteomes" id="UP001239782">
    <property type="component" value="Chromosome"/>
</dbReference>
<sequence length="418" mass="47374">MDEIIALIVDDSKAACAVLGRLLKRFGISSQSVHSAQEGLAYLESHTPDIIFMDHSMPDMDGLEAVEIIKEQPNFAATPIYMFTAKSGNEYQEQVAKAGANGVVSKTLELQALKQVLSQHRLVADKSTQETSDDVMQEQRMQMWLESFLENKIMPSLAYRLDHSTRETREEMLQNSQKLYRDSLSFHMQQQKQLVNQLQAEKDALAASYEWSRIQFHRRLTISLSVVLLIVCGFFATQWYSIKHFATQLESKQQSMLAQLIDLTQKQSELVKDNVEISEKITESPNRPTQIYDQSGQPVAKIVSFSMDKSSLRARTNTGYFFNLNEGEIEAYIGPLYFAAQGCFGTRFVESEAGYIFTSSNGELMYTPDDYKPQYKDVYSMFDKEGNCVETEMSVVAVPLFANNYDITGVSDVALQVR</sequence>
<feature type="modified residue" description="4-aspartylphosphate" evidence="2">
    <location>
        <position position="54"/>
    </location>
</feature>
<dbReference type="CDD" id="cd17546">
    <property type="entry name" value="REC_hyHK_CKI1_RcsC-like"/>
    <property type="match status" value="1"/>
</dbReference>
<dbReference type="PROSITE" id="PS50110">
    <property type="entry name" value="RESPONSE_REGULATORY"/>
    <property type="match status" value="1"/>
</dbReference>
<dbReference type="InterPro" id="IPR011006">
    <property type="entry name" value="CheY-like_superfamily"/>
</dbReference>
<evidence type="ECO:0000313" key="6">
    <source>
        <dbReference type="Proteomes" id="UP001239782"/>
    </source>
</evidence>
<feature type="transmembrane region" description="Helical" evidence="3">
    <location>
        <begin position="220"/>
        <end position="240"/>
    </location>
</feature>
<dbReference type="SUPFAM" id="SSF52172">
    <property type="entry name" value="CheY-like"/>
    <property type="match status" value="1"/>
</dbReference>
<dbReference type="GO" id="GO:0000160">
    <property type="term" value="P:phosphorelay signal transduction system"/>
    <property type="evidence" value="ECO:0007669"/>
    <property type="project" value="InterPro"/>
</dbReference>
<dbReference type="PANTHER" id="PTHR44591">
    <property type="entry name" value="STRESS RESPONSE REGULATOR PROTEIN 1"/>
    <property type="match status" value="1"/>
</dbReference>
<dbReference type="InterPro" id="IPR050595">
    <property type="entry name" value="Bact_response_regulator"/>
</dbReference>
<dbReference type="Pfam" id="PF00072">
    <property type="entry name" value="Response_reg"/>
    <property type="match status" value="1"/>
</dbReference>
<dbReference type="SMART" id="SM00448">
    <property type="entry name" value="REC"/>
    <property type="match status" value="1"/>
</dbReference>
<dbReference type="KEGG" id="plei:Q9312_09260"/>
<dbReference type="PANTHER" id="PTHR44591:SF3">
    <property type="entry name" value="RESPONSE REGULATORY DOMAIN-CONTAINING PROTEIN"/>
    <property type="match status" value="1"/>
</dbReference>